<dbReference type="EC" id="1.1.1.-" evidence="4"/>
<dbReference type="SUPFAM" id="SSF51735">
    <property type="entry name" value="NAD(P)-binding Rossmann-fold domains"/>
    <property type="match status" value="1"/>
</dbReference>
<dbReference type="PRINTS" id="PR00080">
    <property type="entry name" value="SDRFAMILY"/>
</dbReference>
<keyword evidence="2 4" id="KW-0560">Oxidoreductase</keyword>
<dbReference type="Pfam" id="PF13561">
    <property type="entry name" value="adh_short_C2"/>
    <property type="match status" value="1"/>
</dbReference>
<dbReference type="InterPro" id="IPR002347">
    <property type="entry name" value="SDR_fam"/>
</dbReference>
<evidence type="ECO:0000313" key="4">
    <source>
        <dbReference type="EMBL" id="MCI0182960.1"/>
    </source>
</evidence>
<gene>
    <name evidence="4" type="primary">gno</name>
    <name evidence="4" type="ORF">MM817_01229</name>
</gene>
<evidence type="ECO:0000259" key="3">
    <source>
        <dbReference type="SMART" id="SM00822"/>
    </source>
</evidence>
<evidence type="ECO:0000256" key="1">
    <source>
        <dbReference type="ARBA" id="ARBA00006484"/>
    </source>
</evidence>
<dbReference type="InterPro" id="IPR036291">
    <property type="entry name" value="NAD(P)-bd_dom_sf"/>
</dbReference>
<comment type="similarity">
    <text evidence="1">Belongs to the short-chain dehydrogenases/reductases (SDR) family.</text>
</comment>
<dbReference type="InterPro" id="IPR057326">
    <property type="entry name" value="KR_dom"/>
</dbReference>
<name>A0A9X1V8Y2_9BACL</name>
<dbReference type="InterPro" id="IPR020904">
    <property type="entry name" value="Sc_DH/Rdtase_CS"/>
</dbReference>
<accession>A0A9X1V8Y2</accession>
<dbReference type="PANTHER" id="PTHR42760:SF115">
    <property type="entry name" value="3-OXOACYL-[ACYL-CARRIER-PROTEIN] REDUCTASE FABG"/>
    <property type="match status" value="1"/>
</dbReference>
<dbReference type="GO" id="GO:0008206">
    <property type="term" value="P:bile acid metabolic process"/>
    <property type="evidence" value="ECO:0007669"/>
    <property type="project" value="UniProtKB-ARBA"/>
</dbReference>
<dbReference type="GO" id="GO:0016616">
    <property type="term" value="F:oxidoreductase activity, acting on the CH-OH group of donors, NAD or NADP as acceptor"/>
    <property type="evidence" value="ECO:0007669"/>
    <property type="project" value="TreeGrafter"/>
</dbReference>
<dbReference type="NCBIfam" id="NF005559">
    <property type="entry name" value="PRK07231.1"/>
    <property type="match status" value="1"/>
</dbReference>
<proteinExistence type="inferred from homology"/>
<dbReference type="PROSITE" id="PS00061">
    <property type="entry name" value="ADH_SHORT"/>
    <property type="match status" value="1"/>
</dbReference>
<dbReference type="AlphaFoldDB" id="A0A9X1V8Y2"/>
<dbReference type="FunFam" id="3.40.50.720:FF:000084">
    <property type="entry name" value="Short-chain dehydrogenase reductase"/>
    <property type="match status" value="1"/>
</dbReference>
<dbReference type="PRINTS" id="PR00081">
    <property type="entry name" value="GDHRDH"/>
</dbReference>
<comment type="caution">
    <text evidence="4">The sequence shown here is derived from an EMBL/GenBank/DDBJ whole genome shotgun (WGS) entry which is preliminary data.</text>
</comment>
<organism evidence="4 5">
    <name type="scientific">Sulfoacidibacillus ferrooxidans</name>
    <dbReference type="NCBI Taxonomy" id="2005001"/>
    <lineage>
        <taxon>Bacteria</taxon>
        <taxon>Bacillati</taxon>
        <taxon>Bacillota</taxon>
        <taxon>Bacilli</taxon>
        <taxon>Bacillales</taxon>
        <taxon>Alicyclobacillaceae</taxon>
        <taxon>Sulfoacidibacillus</taxon>
    </lineage>
</organism>
<protein>
    <submittedName>
        <fullName evidence="4">Gluconate 5-dehydrogenase</fullName>
        <ecNumber evidence="4">1.1.1.-</ecNumber>
    </submittedName>
</protein>
<feature type="domain" description="Ketoreductase" evidence="3">
    <location>
        <begin position="11"/>
        <end position="194"/>
    </location>
</feature>
<reference evidence="4" key="1">
    <citation type="submission" date="2022-03" db="EMBL/GenBank/DDBJ databases">
        <title>Draft Genome Sequence of Firmicute Strain S0AB, a Heterotrophic Iron/Sulfur-Oxidizing Extreme Acidophile.</title>
        <authorList>
            <person name="Vergara E."/>
            <person name="Pakostova E."/>
            <person name="Johnson D.B."/>
            <person name="Holmes D.S."/>
        </authorList>
    </citation>
    <scope>NUCLEOTIDE SEQUENCE</scope>
    <source>
        <strain evidence="4">S0AB</strain>
    </source>
</reference>
<sequence length="257" mass="27386">MSHSLFDVSDKRVLVTGASKGIGYALAKGFAAAGAQVVLASRNEEDLRLAAQQITAQTGKSVLMERLDVRSQDSMEDCVDRVVQSLNGIDILINNAGLNVRVPALDVTEQDWDTVVDTDLKGAFFMAQKVGRVMVASGRGSIVNISSIGGHVALRTGVAYAAAKAGVLHMTRVLAVEWAAKGVRVNAIGPWYFRTPLTETLLNDPEYLREIVVRTPMGRVGEVEELVGPALFLASDAASYVTGQALFVDGGMGVYGF</sequence>
<dbReference type="Proteomes" id="UP001139263">
    <property type="component" value="Unassembled WGS sequence"/>
</dbReference>
<dbReference type="SMART" id="SM00822">
    <property type="entry name" value="PKS_KR"/>
    <property type="match status" value="1"/>
</dbReference>
<dbReference type="Gene3D" id="3.40.50.720">
    <property type="entry name" value="NAD(P)-binding Rossmann-like Domain"/>
    <property type="match status" value="1"/>
</dbReference>
<dbReference type="PANTHER" id="PTHR42760">
    <property type="entry name" value="SHORT-CHAIN DEHYDROGENASES/REDUCTASES FAMILY MEMBER"/>
    <property type="match status" value="1"/>
</dbReference>
<evidence type="ECO:0000313" key="5">
    <source>
        <dbReference type="Proteomes" id="UP001139263"/>
    </source>
</evidence>
<dbReference type="EMBL" id="JALBUF010000002">
    <property type="protein sequence ID" value="MCI0182960.1"/>
    <property type="molecule type" value="Genomic_DNA"/>
</dbReference>
<dbReference type="RefSeq" id="WP_241712590.1">
    <property type="nucleotide sequence ID" value="NZ_JALBUF010000002.1"/>
</dbReference>
<evidence type="ECO:0000256" key="2">
    <source>
        <dbReference type="ARBA" id="ARBA00023002"/>
    </source>
</evidence>
<keyword evidence="5" id="KW-1185">Reference proteome</keyword>